<evidence type="ECO:0000256" key="10">
    <source>
        <dbReference type="ARBA" id="ARBA00067609"/>
    </source>
</evidence>
<proteinExistence type="inferred from homology"/>
<organism evidence="16 17">
    <name type="scientific">Corynebacterium matruchotii</name>
    <dbReference type="NCBI Taxonomy" id="43768"/>
    <lineage>
        <taxon>Bacteria</taxon>
        <taxon>Bacillati</taxon>
        <taxon>Actinomycetota</taxon>
        <taxon>Actinomycetes</taxon>
        <taxon>Mycobacteriales</taxon>
        <taxon>Corynebacteriaceae</taxon>
        <taxon>Corynebacterium</taxon>
    </lineage>
</organism>
<dbReference type="GO" id="GO:0042026">
    <property type="term" value="P:protein refolding"/>
    <property type="evidence" value="ECO:0007669"/>
    <property type="project" value="TreeGrafter"/>
</dbReference>
<keyword evidence="2 11" id="KW-0235">DNA replication</keyword>
<dbReference type="InterPro" id="IPR008971">
    <property type="entry name" value="HSP40/DnaJ_pept-bd"/>
</dbReference>
<dbReference type="InterPro" id="IPR036410">
    <property type="entry name" value="HSP_DnaJ_Cys-rich_dom_sf"/>
</dbReference>
<dbReference type="GO" id="GO:0009408">
    <property type="term" value="P:response to heat"/>
    <property type="evidence" value="ECO:0007669"/>
    <property type="project" value="InterPro"/>
</dbReference>
<gene>
    <name evidence="16" type="primary">dnaJ2</name>
    <name evidence="11" type="synonym">dnaJ</name>
    <name evidence="16" type="ORF">NCTC10254_01164</name>
</gene>
<feature type="binding site" evidence="11">
    <location>
        <position position="158"/>
    </location>
    <ligand>
        <name>Zn(2+)</name>
        <dbReference type="ChEBI" id="CHEBI:29105"/>
        <label>2</label>
    </ligand>
</feature>
<comment type="subunit">
    <text evidence="11">Homodimer.</text>
</comment>
<evidence type="ECO:0000256" key="2">
    <source>
        <dbReference type="ARBA" id="ARBA00022705"/>
    </source>
</evidence>
<dbReference type="InterPro" id="IPR001623">
    <property type="entry name" value="DnaJ_domain"/>
</dbReference>
<evidence type="ECO:0000313" key="16">
    <source>
        <dbReference type="EMBL" id="SPW28138.1"/>
    </source>
</evidence>
<keyword evidence="3 11" id="KW-0479">Metal-binding</keyword>
<evidence type="ECO:0000256" key="7">
    <source>
        <dbReference type="ARBA" id="ARBA00023016"/>
    </source>
</evidence>
<dbReference type="RefSeq" id="WP_005521597.1">
    <property type="nucleotide sequence ID" value="NZ_CAJPQJ010000005.1"/>
</dbReference>
<dbReference type="GeneID" id="84574396"/>
<name>A0A448TLB7_9CORY</name>
<dbReference type="FunFam" id="2.60.260.20:FF:000005">
    <property type="entry name" value="Chaperone protein dnaJ 1, mitochondrial"/>
    <property type="match status" value="1"/>
</dbReference>
<dbReference type="Pfam" id="PF01556">
    <property type="entry name" value="DnaJ_C"/>
    <property type="match status" value="1"/>
</dbReference>
<evidence type="ECO:0000256" key="3">
    <source>
        <dbReference type="ARBA" id="ARBA00022723"/>
    </source>
</evidence>
<feature type="repeat" description="CXXCXGXG motif" evidence="11">
    <location>
        <begin position="184"/>
        <end position="191"/>
    </location>
</feature>
<comment type="domain">
    <text evidence="11">The J domain is necessary and sufficient to stimulate DnaK ATPase activity. Zinc center 1 plays an important role in the autonomous, DnaK-independent chaperone activity of DnaJ. Zinc center 2 is essential for interaction with DnaK and for DnaJ activity.</text>
</comment>
<dbReference type="CDD" id="cd06257">
    <property type="entry name" value="DnaJ"/>
    <property type="match status" value="1"/>
</dbReference>
<dbReference type="GO" id="GO:0005737">
    <property type="term" value="C:cytoplasm"/>
    <property type="evidence" value="ECO:0007669"/>
    <property type="project" value="UniProtKB-SubCell"/>
</dbReference>
<keyword evidence="1 11" id="KW-0963">Cytoplasm</keyword>
<dbReference type="SUPFAM" id="SSF57938">
    <property type="entry name" value="DnaJ/Hsp40 cysteine-rich domain"/>
    <property type="match status" value="1"/>
</dbReference>
<dbReference type="SUPFAM" id="SSF49493">
    <property type="entry name" value="HSP40/DnaJ peptide-binding domain"/>
    <property type="match status" value="2"/>
</dbReference>
<dbReference type="GO" id="GO:0006260">
    <property type="term" value="P:DNA replication"/>
    <property type="evidence" value="ECO:0007669"/>
    <property type="project" value="UniProtKB-KW"/>
</dbReference>
<evidence type="ECO:0000256" key="6">
    <source>
        <dbReference type="ARBA" id="ARBA00022833"/>
    </source>
</evidence>
<feature type="repeat" description="CXXCXGXG motif" evidence="11">
    <location>
        <begin position="141"/>
        <end position="148"/>
    </location>
</feature>
<feature type="zinc finger region" description="CR-type" evidence="12">
    <location>
        <begin position="128"/>
        <end position="210"/>
    </location>
</feature>
<dbReference type="PROSITE" id="PS50076">
    <property type="entry name" value="DNAJ_2"/>
    <property type="match status" value="1"/>
</dbReference>
<dbReference type="Gene3D" id="1.10.287.110">
    <property type="entry name" value="DnaJ domain"/>
    <property type="match status" value="1"/>
</dbReference>
<evidence type="ECO:0000313" key="17">
    <source>
        <dbReference type="Proteomes" id="UP000249886"/>
    </source>
</evidence>
<feature type="binding site" evidence="11">
    <location>
        <position position="201"/>
    </location>
    <ligand>
        <name>Zn(2+)</name>
        <dbReference type="ChEBI" id="CHEBI:29105"/>
        <label>1</label>
    </ligand>
</feature>
<dbReference type="FunFam" id="2.10.230.10:FF:000002">
    <property type="entry name" value="Molecular chaperone DnaJ"/>
    <property type="match status" value="1"/>
</dbReference>
<keyword evidence="6 11" id="KW-0862">Zinc</keyword>
<evidence type="ECO:0000256" key="4">
    <source>
        <dbReference type="ARBA" id="ARBA00022737"/>
    </source>
</evidence>
<evidence type="ECO:0000256" key="5">
    <source>
        <dbReference type="ARBA" id="ARBA00022771"/>
    </source>
</evidence>
<feature type="repeat" description="CXXCXGXG motif" evidence="11">
    <location>
        <begin position="198"/>
        <end position="205"/>
    </location>
</feature>
<feature type="binding site" evidence="11">
    <location>
        <position position="198"/>
    </location>
    <ligand>
        <name>Zn(2+)</name>
        <dbReference type="ChEBI" id="CHEBI:29105"/>
        <label>1</label>
    </ligand>
</feature>
<dbReference type="SUPFAM" id="SSF46565">
    <property type="entry name" value="Chaperone J-domain"/>
    <property type="match status" value="1"/>
</dbReference>
<feature type="binding site" evidence="11">
    <location>
        <position position="187"/>
    </location>
    <ligand>
        <name>Zn(2+)</name>
        <dbReference type="ChEBI" id="CHEBI:29105"/>
        <label>2</label>
    </ligand>
</feature>
<feature type="binding site" evidence="11">
    <location>
        <position position="161"/>
    </location>
    <ligand>
        <name>Zn(2+)</name>
        <dbReference type="ChEBI" id="CHEBI:29105"/>
        <label>2</label>
    </ligand>
</feature>
<evidence type="ECO:0000256" key="8">
    <source>
        <dbReference type="ARBA" id="ARBA00023186"/>
    </source>
</evidence>
<evidence type="ECO:0000256" key="9">
    <source>
        <dbReference type="ARBA" id="ARBA00061004"/>
    </source>
</evidence>
<comment type="similarity">
    <text evidence="9 11">Belongs to the DnaJ family.</text>
</comment>
<evidence type="ECO:0000259" key="14">
    <source>
        <dbReference type="PROSITE" id="PS50076"/>
    </source>
</evidence>
<evidence type="ECO:0000256" key="11">
    <source>
        <dbReference type="HAMAP-Rule" id="MF_01152"/>
    </source>
</evidence>
<dbReference type="CDD" id="cd10747">
    <property type="entry name" value="DnaJ_C"/>
    <property type="match status" value="1"/>
</dbReference>
<dbReference type="CDD" id="cd10719">
    <property type="entry name" value="DnaJ_zf"/>
    <property type="match status" value="1"/>
</dbReference>
<feature type="binding site" evidence="11">
    <location>
        <position position="144"/>
    </location>
    <ligand>
        <name>Zn(2+)</name>
        <dbReference type="ChEBI" id="CHEBI:29105"/>
        <label>1</label>
    </ligand>
</feature>
<keyword evidence="4 11" id="KW-0677">Repeat</keyword>
<dbReference type="Pfam" id="PF00226">
    <property type="entry name" value="DnaJ"/>
    <property type="match status" value="1"/>
</dbReference>
<comment type="function">
    <text evidence="11">Participates actively in the response to hyperosmotic and heat shock by preventing the aggregation of stress-denatured proteins and by disaggregating proteins, also in an autonomous, DnaK-independent fashion. Unfolded proteins bind initially to DnaJ; upon interaction with the DnaJ-bound protein, DnaK hydrolyzes its bound ATP, resulting in the formation of a stable complex. GrpE releases ADP from DnaK; ATP binding to DnaK triggers the release of the substrate protein, thus completing the reaction cycle. Several rounds of ATP-dependent interactions between DnaJ, DnaK and GrpE are required for fully efficient folding. Also involved, together with DnaK and GrpE, in the DNA replication of plasmids through activation of initiation proteins.</text>
</comment>
<dbReference type="PRINTS" id="PR00625">
    <property type="entry name" value="JDOMAIN"/>
</dbReference>
<feature type="domain" description="J" evidence="14">
    <location>
        <begin position="4"/>
        <end position="68"/>
    </location>
</feature>
<dbReference type="Pfam" id="PF00684">
    <property type="entry name" value="DnaJ_CXXCXGXG"/>
    <property type="match status" value="1"/>
</dbReference>
<dbReference type="PANTHER" id="PTHR43096">
    <property type="entry name" value="DNAJ HOMOLOG 1, MITOCHONDRIAL-RELATED"/>
    <property type="match status" value="1"/>
</dbReference>
<reference evidence="16 17" key="1">
    <citation type="submission" date="2018-06" db="EMBL/GenBank/DDBJ databases">
        <authorList>
            <consortium name="Pathogen Informatics"/>
            <person name="Doyle S."/>
        </authorList>
    </citation>
    <scope>NUCLEOTIDE SEQUENCE [LARGE SCALE GENOMIC DNA]</scope>
    <source>
        <strain evidence="16 17">NCTC10254</strain>
    </source>
</reference>
<feature type="binding site" evidence="11">
    <location>
        <position position="141"/>
    </location>
    <ligand>
        <name>Zn(2+)</name>
        <dbReference type="ChEBI" id="CHEBI:29105"/>
        <label>1</label>
    </ligand>
</feature>
<dbReference type="Proteomes" id="UP000249886">
    <property type="component" value="Unassembled WGS sequence"/>
</dbReference>
<feature type="compositionally biased region" description="Basic and acidic residues" evidence="13">
    <location>
        <begin position="351"/>
        <end position="363"/>
    </location>
</feature>
<evidence type="ECO:0000256" key="13">
    <source>
        <dbReference type="SAM" id="MobiDB-lite"/>
    </source>
</evidence>
<evidence type="ECO:0000256" key="12">
    <source>
        <dbReference type="PROSITE-ProRule" id="PRU00546"/>
    </source>
</evidence>
<keyword evidence="7 11" id="KW-0346">Stress response</keyword>
<dbReference type="GO" id="GO:0051082">
    <property type="term" value="F:unfolded protein binding"/>
    <property type="evidence" value="ECO:0007669"/>
    <property type="project" value="UniProtKB-UniRule"/>
</dbReference>
<comment type="cofactor">
    <cofactor evidence="11">
        <name>Zn(2+)</name>
        <dbReference type="ChEBI" id="CHEBI:29105"/>
    </cofactor>
    <text evidence="11">Binds 2 Zn(2+) ions per monomer.</text>
</comment>
<protein>
    <recommendedName>
        <fullName evidence="10 11">Chaperone protein DnaJ</fullName>
    </recommendedName>
</protein>
<dbReference type="InterPro" id="IPR036869">
    <property type="entry name" value="J_dom_sf"/>
</dbReference>
<sequence length="376" mass="40453">MARDYYAILGLTPDATDNDIKKAYRRLARKYHPDVNSTEEAAEKFSEISIAQELLLDPEKRRIIDMGGDPLAGPSGAPGNMGGFGGFSDIFDAFFGGGAGTRGPRSRVQPGNDALLRTTITLEEAYSGVEQEVTIDTAVVCETCEGTGSESKQKPETCTHCDGMGEVQQVQRSFLGNVMTTSTCPACGGYGEIIPDPCPTCDGAGRVKARREKVIQIPAGISDTMRVRMAGQGEVGHGGGPAGDLYVEVDVKPHPVFTREKDNLHLTVHVPMVDAALGSTVAVQSLDGTMIDFVIPAGTQPADRLVVSGKGMPRLRGEGFGNMIAHVDVTVPRELDDKSRELLEKLRRHRAEEAGVHADESEHGSVFSKLRNRFRK</sequence>
<keyword evidence="8 11" id="KW-0143">Chaperone</keyword>
<dbReference type="SMART" id="SM00271">
    <property type="entry name" value="DnaJ"/>
    <property type="match status" value="1"/>
</dbReference>
<feature type="repeat" description="CXXCXGXG motif" evidence="11">
    <location>
        <begin position="158"/>
        <end position="165"/>
    </location>
</feature>
<dbReference type="NCBIfam" id="NF010871">
    <property type="entry name" value="PRK14278.1"/>
    <property type="match status" value="1"/>
</dbReference>
<dbReference type="GO" id="GO:0031072">
    <property type="term" value="F:heat shock protein binding"/>
    <property type="evidence" value="ECO:0007669"/>
    <property type="project" value="InterPro"/>
</dbReference>
<comment type="caution">
    <text evidence="16">The sequence shown here is derived from an EMBL/GenBank/DDBJ whole genome shotgun (WGS) entry which is preliminary data.</text>
</comment>
<dbReference type="Gene3D" id="6.20.20.10">
    <property type="match status" value="2"/>
</dbReference>
<dbReference type="PROSITE" id="PS51188">
    <property type="entry name" value="ZF_CR"/>
    <property type="match status" value="1"/>
</dbReference>
<keyword evidence="5 11" id="KW-0863">Zinc-finger</keyword>
<dbReference type="PANTHER" id="PTHR43096:SF48">
    <property type="entry name" value="CHAPERONE PROTEIN DNAJ"/>
    <property type="match status" value="1"/>
</dbReference>
<dbReference type="HAMAP" id="MF_01152">
    <property type="entry name" value="DnaJ"/>
    <property type="match status" value="1"/>
</dbReference>
<dbReference type="NCBIfam" id="NF008035">
    <property type="entry name" value="PRK10767.1"/>
    <property type="match status" value="1"/>
</dbReference>
<dbReference type="Gene3D" id="2.60.260.20">
    <property type="entry name" value="Urease metallochaperone UreE, N-terminal domain"/>
    <property type="match status" value="2"/>
</dbReference>
<feature type="region of interest" description="Disordered" evidence="13">
    <location>
        <begin position="351"/>
        <end position="376"/>
    </location>
</feature>
<evidence type="ECO:0000256" key="1">
    <source>
        <dbReference type="ARBA" id="ARBA00022490"/>
    </source>
</evidence>
<dbReference type="GO" id="GO:0005524">
    <property type="term" value="F:ATP binding"/>
    <property type="evidence" value="ECO:0007669"/>
    <property type="project" value="InterPro"/>
</dbReference>
<dbReference type="InterPro" id="IPR001305">
    <property type="entry name" value="HSP_DnaJ_Cys-rich_dom"/>
</dbReference>
<evidence type="ECO:0000259" key="15">
    <source>
        <dbReference type="PROSITE" id="PS51188"/>
    </source>
</evidence>
<dbReference type="AlphaFoldDB" id="A0A448TLB7"/>
<dbReference type="EMBL" id="UARK01000004">
    <property type="protein sequence ID" value="SPW28138.1"/>
    <property type="molecule type" value="Genomic_DNA"/>
</dbReference>
<feature type="binding site" evidence="11">
    <location>
        <position position="184"/>
    </location>
    <ligand>
        <name>Zn(2+)</name>
        <dbReference type="ChEBI" id="CHEBI:29105"/>
        <label>2</label>
    </ligand>
</feature>
<feature type="domain" description="CR-type" evidence="15">
    <location>
        <begin position="128"/>
        <end position="210"/>
    </location>
</feature>
<dbReference type="InterPro" id="IPR002939">
    <property type="entry name" value="DnaJ_C"/>
</dbReference>
<dbReference type="GO" id="GO:0008270">
    <property type="term" value="F:zinc ion binding"/>
    <property type="evidence" value="ECO:0007669"/>
    <property type="project" value="UniProtKB-UniRule"/>
</dbReference>
<dbReference type="InterPro" id="IPR012724">
    <property type="entry name" value="DnaJ"/>
</dbReference>
<accession>A0A448TLB7</accession>
<comment type="subcellular location">
    <subcellularLocation>
        <location evidence="11">Cytoplasm</location>
    </subcellularLocation>
</comment>